<organism evidence="2 3">
    <name type="scientific">Pseudovibrio ascidiaceicola</name>
    <dbReference type="NCBI Taxonomy" id="285279"/>
    <lineage>
        <taxon>Bacteria</taxon>
        <taxon>Pseudomonadati</taxon>
        <taxon>Pseudomonadota</taxon>
        <taxon>Alphaproteobacteria</taxon>
        <taxon>Hyphomicrobiales</taxon>
        <taxon>Stappiaceae</taxon>
        <taxon>Pseudovibrio</taxon>
    </lineage>
</organism>
<dbReference type="InterPro" id="IPR036388">
    <property type="entry name" value="WH-like_DNA-bd_sf"/>
</dbReference>
<evidence type="ECO:0000313" key="2">
    <source>
        <dbReference type="EMBL" id="SFJ99789.1"/>
    </source>
</evidence>
<dbReference type="PROSITE" id="PS50995">
    <property type="entry name" value="HTH_MARR_2"/>
    <property type="match status" value="1"/>
</dbReference>
<dbReference type="PANTHER" id="PTHR33164:SF99">
    <property type="entry name" value="MARR FAMILY REGULATORY PROTEIN"/>
    <property type="match status" value="1"/>
</dbReference>
<name>A0A1I3VXC4_9HYPH</name>
<dbReference type="SMART" id="SM00347">
    <property type="entry name" value="HTH_MARR"/>
    <property type="match status" value="1"/>
</dbReference>
<accession>A0A1I3VXC4</accession>
<dbReference type="InterPro" id="IPR000835">
    <property type="entry name" value="HTH_MarR-typ"/>
</dbReference>
<dbReference type="GO" id="GO:0003677">
    <property type="term" value="F:DNA binding"/>
    <property type="evidence" value="ECO:0007669"/>
    <property type="project" value="UniProtKB-KW"/>
</dbReference>
<feature type="domain" description="HTH marR-type" evidence="1">
    <location>
        <begin position="8"/>
        <end position="144"/>
    </location>
</feature>
<dbReference type="Gene3D" id="1.10.10.10">
    <property type="entry name" value="Winged helix-like DNA-binding domain superfamily/Winged helix DNA-binding domain"/>
    <property type="match status" value="1"/>
</dbReference>
<comment type="caution">
    <text evidence="2">The sequence shown here is derived from an EMBL/GenBank/DDBJ whole genome shotgun (WGS) entry which is preliminary data.</text>
</comment>
<sequence>MLKKPKTKPEMLYAGIQMTRPLLRTISNRVEADLEGTDLTVGQRAVLEAALALEQATAPQLTDFLQLKRQFVAKVLKELLDKEQVEQMSNPRHKRSVFYCLTPSGKALIKKVRKAEMKRIEEFAKVFSEEEVETYYRMQCVLNDALSKRS</sequence>
<dbReference type="InterPro" id="IPR036390">
    <property type="entry name" value="WH_DNA-bd_sf"/>
</dbReference>
<dbReference type="PANTHER" id="PTHR33164">
    <property type="entry name" value="TRANSCRIPTIONAL REGULATOR, MARR FAMILY"/>
    <property type="match status" value="1"/>
</dbReference>
<dbReference type="RefSeq" id="WP_093516690.1">
    <property type="nucleotide sequence ID" value="NZ_FOSK01000001.1"/>
</dbReference>
<dbReference type="Pfam" id="PF13463">
    <property type="entry name" value="HTH_27"/>
    <property type="match status" value="1"/>
</dbReference>
<evidence type="ECO:0000313" key="3">
    <source>
        <dbReference type="Proteomes" id="UP000199598"/>
    </source>
</evidence>
<dbReference type="InterPro" id="IPR039422">
    <property type="entry name" value="MarR/SlyA-like"/>
</dbReference>
<dbReference type="SUPFAM" id="SSF46785">
    <property type="entry name" value="Winged helix' DNA-binding domain"/>
    <property type="match status" value="1"/>
</dbReference>
<protein>
    <submittedName>
        <fullName evidence="2">DNA-binding transcriptional regulator, MarR family</fullName>
    </submittedName>
</protein>
<dbReference type="Proteomes" id="UP000199598">
    <property type="component" value="Unassembled WGS sequence"/>
</dbReference>
<gene>
    <name evidence="2" type="ORF">SAMN04488518_101678</name>
</gene>
<keyword evidence="2" id="KW-0238">DNA-binding</keyword>
<proteinExistence type="predicted"/>
<keyword evidence="3" id="KW-1185">Reference proteome</keyword>
<evidence type="ECO:0000259" key="1">
    <source>
        <dbReference type="PROSITE" id="PS50995"/>
    </source>
</evidence>
<reference evidence="2 3" key="1">
    <citation type="submission" date="2016-10" db="EMBL/GenBank/DDBJ databases">
        <authorList>
            <person name="Varghese N."/>
            <person name="Submissions S."/>
        </authorList>
    </citation>
    <scope>NUCLEOTIDE SEQUENCE [LARGE SCALE GENOMIC DNA]</scope>
    <source>
        <strain evidence="2 3">DSM 16392</strain>
    </source>
</reference>
<dbReference type="EMBL" id="FOSK01000001">
    <property type="protein sequence ID" value="SFJ99789.1"/>
    <property type="molecule type" value="Genomic_DNA"/>
</dbReference>